<dbReference type="AlphaFoldDB" id="A0A5K7TMM9"/>
<protein>
    <submittedName>
        <fullName evidence="1">Uncharacterized protein</fullName>
    </submittedName>
</protein>
<dbReference type="EMBL" id="AP019296">
    <property type="protein sequence ID" value="BBH10673.1"/>
    <property type="molecule type" value="Genomic_DNA"/>
</dbReference>
<gene>
    <name evidence="1" type="primary">orf42</name>
</gene>
<organism evidence="1">
    <name type="scientific">Palmaria palmata</name>
    <name type="common">Dulse</name>
    <name type="synonym">Rhodymenia palmata</name>
    <dbReference type="NCBI Taxonomy" id="2822"/>
    <lineage>
        <taxon>Eukaryota</taxon>
        <taxon>Rhodophyta</taxon>
        <taxon>Florideophyceae</taxon>
        <taxon>Nemaliophycidae</taxon>
        <taxon>Palmariales</taxon>
        <taxon>Palmariaceae</taxon>
        <taxon>Palmaria</taxon>
    </lineage>
</organism>
<accession>A0A5K7TMM9</accession>
<reference evidence="1" key="1">
    <citation type="journal article" date="2019" name="Mitochondrial DNA Part B Resour">
        <title>Complete sequence of mitochondrial DNA of red alga dulse Palmaria palmata (Linnaeus) Weber and Mohr in Japan.</title>
        <authorList>
            <person name="Kumagai Y."/>
            <person name="Tsubouchi R."/>
            <person name="Miyabe Y."/>
            <person name="Takeda T."/>
            <person name="Adachi K."/>
            <person name="Yasui H."/>
            <person name="Kishimura H."/>
        </authorList>
    </citation>
    <scope>NUCLEOTIDE SEQUENCE</scope>
</reference>
<sequence>MHLRLNLRQVLLQKYDALDCQSTELSSDVLEMHLIQNHDAVLKKSHSAYHKTLALEFLSTQKVLHSIASKSYQLNNKVVTTIRKDNYFLLLDYFTNTILLSTKSKDVVKTHDNPILKNYLVVSENPISFTSIMIKSKSCIQ</sequence>
<name>A0A5K7TMM9_PALPL</name>
<keyword evidence="1" id="KW-0496">Mitochondrion</keyword>
<evidence type="ECO:0000313" key="1">
    <source>
        <dbReference type="EMBL" id="BBH10673.1"/>
    </source>
</evidence>
<proteinExistence type="predicted"/>
<geneLocation type="mitochondrion" evidence="1"/>